<evidence type="ECO:0000313" key="1">
    <source>
        <dbReference type="EMBL" id="CAB4146439.1"/>
    </source>
</evidence>
<sequence length="77" mass="8394">MTTLTATYNGKTFTRKTDRSYQYAVAVTLINPQPMHGGPDGIVSWCGDLAKAKTAAKKYSKPQWGFSRVEIVPTVAA</sequence>
<reference evidence="1" key="1">
    <citation type="submission" date="2020-04" db="EMBL/GenBank/DDBJ databases">
        <authorList>
            <person name="Chiriac C."/>
            <person name="Salcher M."/>
            <person name="Ghai R."/>
            <person name="Kavagutti S V."/>
        </authorList>
    </citation>
    <scope>NUCLEOTIDE SEQUENCE</scope>
</reference>
<protein>
    <submittedName>
        <fullName evidence="1">Uncharacterized protein</fullName>
    </submittedName>
</protein>
<organism evidence="1">
    <name type="scientific">uncultured Caudovirales phage</name>
    <dbReference type="NCBI Taxonomy" id="2100421"/>
    <lineage>
        <taxon>Viruses</taxon>
        <taxon>Duplodnaviria</taxon>
        <taxon>Heunggongvirae</taxon>
        <taxon>Uroviricota</taxon>
        <taxon>Caudoviricetes</taxon>
        <taxon>Peduoviridae</taxon>
        <taxon>Maltschvirus</taxon>
        <taxon>Maltschvirus maltsch</taxon>
    </lineage>
</organism>
<gene>
    <name evidence="1" type="ORF">UFOVP503_18</name>
    <name evidence="2" type="ORF">UFOVP763_12</name>
</gene>
<evidence type="ECO:0000313" key="2">
    <source>
        <dbReference type="EMBL" id="CAB4160761.1"/>
    </source>
</evidence>
<dbReference type="EMBL" id="LR796471">
    <property type="protein sequence ID" value="CAB4146439.1"/>
    <property type="molecule type" value="Genomic_DNA"/>
</dbReference>
<name>A0A6J5MSA0_9CAUD</name>
<accession>A0A6J5MSA0</accession>
<dbReference type="EMBL" id="LR796707">
    <property type="protein sequence ID" value="CAB4160761.1"/>
    <property type="molecule type" value="Genomic_DNA"/>
</dbReference>
<proteinExistence type="predicted"/>